<proteinExistence type="predicted"/>
<dbReference type="EMBL" id="LWDP01000010">
    <property type="protein sequence ID" value="ORD94760.1"/>
    <property type="molecule type" value="Genomic_DNA"/>
</dbReference>
<sequence>MTTEKISENEDIEECIIEQVEQDIKKAENIVTGCCEQVFDEEKVENERIKGIDFEDENKKQQEVCEAKKKTTNLIAKIMKLSGCNKEIAEKSIKESKNNTNNAIDIAKRHYRETLPTIFHYKNGLEVKYGGKESFYDFKTDLGKRLVEMIGRGEFDRKLLGMTADFVDVIYVDLKKEKKLQFKTYDNRPMNQRKDNSDIKLIKQYENVLPNTLQFDELYDTQFKLCYKKSTAICKLASDTKLRRVYNHLREFFKKDVLLVVNGEEVGELQTGEEINKKFVVLYVKQ</sequence>
<comment type="caution">
    <text evidence="1">The sequence shown here is derived from an EMBL/GenBank/DDBJ whole genome shotgun (WGS) entry which is preliminary data.</text>
</comment>
<gene>
    <name evidence="1" type="primary">Y9I2</name>
    <name evidence="1" type="ORF">ECANGB1_46</name>
</gene>
<keyword evidence="2" id="KW-1185">Reference proteome</keyword>
<reference evidence="1 2" key="1">
    <citation type="journal article" date="2017" name="Environ. Microbiol.">
        <title>Decay of the glycolytic pathway and adaptation to intranuclear parasitism within Enterocytozoonidae microsporidia.</title>
        <authorList>
            <person name="Wiredu Boakye D."/>
            <person name="Jaroenlak P."/>
            <person name="Prachumwat A."/>
            <person name="Williams T.A."/>
            <person name="Bateman K.S."/>
            <person name="Itsathitphaisarn O."/>
            <person name="Sritunyalucksana K."/>
            <person name="Paszkiewicz K.H."/>
            <person name="Moore K.A."/>
            <person name="Stentiford G.D."/>
            <person name="Williams B.A."/>
        </authorList>
    </citation>
    <scope>NUCLEOTIDE SEQUENCE [LARGE SCALE GENOMIC DNA]</scope>
    <source>
        <strain evidence="1 2">GB1</strain>
    </source>
</reference>
<evidence type="ECO:0000313" key="2">
    <source>
        <dbReference type="Proteomes" id="UP000192639"/>
    </source>
</evidence>
<dbReference type="Proteomes" id="UP000192639">
    <property type="component" value="Unassembled WGS sequence"/>
</dbReference>
<dbReference type="VEuPathDB" id="MicrosporidiaDB:ECANGB1_46"/>
<evidence type="ECO:0000313" key="1">
    <source>
        <dbReference type="EMBL" id="ORD94760.1"/>
    </source>
</evidence>
<dbReference type="AlphaFoldDB" id="A0A1Y1S8I6"/>
<organism evidence="1 2">
    <name type="scientific">Enterospora canceri</name>
    <dbReference type="NCBI Taxonomy" id="1081671"/>
    <lineage>
        <taxon>Eukaryota</taxon>
        <taxon>Fungi</taxon>
        <taxon>Fungi incertae sedis</taxon>
        <taxon>Microsporidia</taxon>
        <taxon>Enterocytozoonidae</taxon>
        <taxon>Enterospora</taxon>
    </lineage>
</organism>
<name>A0A1Y1S8I6_9MICR</name>
<accession>A0A1Y1S8I6</accession>
<protein>
    <submittedName>
        <fullName evidence="1">Y9I2</fullName>
    </submittedName>
</protein>
<dbReference type="OrthoDB" id="2195677at2759"/>